<evidence type="ECO:0000313" key="3">
    <source>
        <dbReference type="Proteomes" id="UP001140453"/>
    </source>
</evidence>
<proteinExistence type="predicted"/>
<protein>
    <submittedName>
        <fullName evidence="2">Uncharacterized protein</fullName>
    </submittedName>
</protein>
<dbReference type="EMBL" id="JAPEVB010000002">
    <property type="protein sequence ID" value="KAJ4394273.1"/>
    <property type="molecule type" value="Genomic_DNA"/>
</dbReference>
<keyword evidence="3" id="KW-1185">Reference proteome</keyword>
<gene>
    <name evidence="2" type="ORF">N0V93_003490</name>
</gene>
<evidence type="ECO:0000313" key="2">
    <source>
        <dbReference type="EMBL" id="KAJ4394273.1"/>
    </source>
</evidence>
<feature type="chain" id="PRO_5040967269" evidence="1">
    <location>
        <begin position="20"/>
        <end position="119"/>
    </location>
</feature>
<reference evidence="2" key="1">
    <citation type="submission" date="2022-10" db="EMBL/GenBank/DDBJ databases">
        <title>Tapping the CABI collections for fungal endophytes: first genome assemblies for Collariella, Neodidymelliopsis, Ascochyta clinopodiicola, Didymella pomorum, Didymosphaeria variabile, Neocosmospora piperis and Neocucurbitaria cava.</title>
        <authorList>
            <person name="Hill R."/>
        </authorList>
    </citation>
    <scope>NUCLEOTIDE SEQUENCE</scope>
    <source>
        <strain evidence="2">IMI 355082</strain>
    </source>
</reference>
<comment type="caution">
    <text evidence="2">The sequence shown here is derived from an EMBL/GenBank/DDBJ whole genome shotgun (WGS) entry which is preliminary data.</text>
</comment>
<dbReference type="OrthoDB" id="4691160at2759"/>
<keyword evidence="1" id="KW-0732">Signal</keyword>
<sequence length="119" mass="12931">MHSFSLLPITALVLGTTAATVPRQSDPHIVDFRTYGVAGCFDENQGVYTYLQSDENICRTFVDSQIGSIFTLDITDGCFLYAYTDTACTEDQITVPVGIENCYNSTAAGLSSYEIVCTS</sequence>
<dbReference type="Proteomes" id="UP001140453">
    <property type="component" value="Unassembled WGS sequence"/>
</dbReference>
<evidence type="ECO:0000256" key="1">
    <source>
        <dbReference type="SAM" id="SignalP"/>
    </source>
</evidence>
<organism evidence="2 3">
    <name type="scientific">Gnomoniopsis smithogilvyi</name>
    <dbReference type="NCBI Taxonomy" id="1191159"/>
    <lineage>
        <taxon>Eukaryota</taxon>
        <taxon>Fungi</taxon>
        <taxon>Dikarya</taxon>
        <taxon>Ascomycota</taxon>
        <taxon>Pezizomycotina</taxon>
        <taxon>Sordariomycetes</taxon>
        <taxon>Sordariomycetidae</taxon>
        <taxon>Diaporthales</taxon>
        <taxon>Gnomoniaceae</taxon>
        <taxon>Gnomoniopsis</taxon>
    </lineage>
</organism>
<accession>A0A9W9D034</accession>
<feature type="signal peptide" evidence="1">
    <location>
        <begin position="1"/>
        <end position="19"/>
    </location>
</feature>
<dbReference type="AlphaFoldDB" id="A0A9W9D034"/>
<name>A0A9W9D034_9PEZI</name>